<evidence type="ECO:0000313" key="2">
    <source>
        <dbReference type="Proteomes" id="UP000030588"/>
    </source>
</evidence>
<dbReference type="RefSeq" id="WP_035353570.1">
    <property type="nucleotide sequence ID" value="NZ_JRUN01000008.1"/>
</dbReference>
<reference evidence="1 2" key="1">
    <citation type="submission" date="2014-10" db="EMBL/GenBank/DDBJ databases">
        <title>Draft genome of phytase producing Bacillus ginsengihumi strain M2.11.</title>
        <authorList>
            <person name="Toymentseva A."/>
            <person name="Boulygina E.A."/>
            <person name="Kazakov S.V."/>
            <person name="Kayumov I."/>
            <person name="Suleimanova A.D."/>
            <person name="Mardanova A.M."/>
            <person name="Maria S.N."/>
            <person name="Sergey M.Y."/>
            <person name="Sharipova M.R."/>
        </authorList>
    </citation>
    <scope>NUCLEOTIDE SEQUENCE [LARGE SCALE GENOMIC DNA]</scope>
    <source>
        <strain evidence="1 2">M2.11</strain>
    </source>
</reference>
<sequence length="107" mass="12186">MEHFTHDTYIVLDVPQEISDKVMSIRSRFKDQFYMALPAEVTVAGSSGVGVLKSSQNSSNVYSRLDEIAAKTKAIKASFGEVQRFPYTNIFFFHYKMKSLFVSSMKK</sequence>
<organism evidence="1 2">
    <name type="scientific">Heyndrickxia ginsengihumi</name>
    <dbReference type="NCBI Taxonomy" id="363870"/>
    <lineage>
        <taxon>Bacteria</taxon>
        <taxon>Bacillati</taxon>
        <taxon>Bacillota</taxon>
        <taxon>Bacilli</taxon>
        <taxon>Bacillales</taxon>
        <taxon>Bacillaceae</taxon>
        <taxon>Heyndrickxia</taxon>
    </lineage>
</organism>
<proteinExistence type="predicted"/>
<evidence type="ECO:0000313" key="1">
    <source>
        <dbReference type="EMBL" id="KHD86263.1"/>
    </source>
</evidence>
<dbReference type="STRING" id="363870.NG54_04425"/>
<dbReference type="AlphaFoldDB" id="A0A0A6VFQ0"/>
<protein>
    <submittedName>
        <fullName evidence="1">Uncharacterized protein</fullName>
    </submittedName>
</protein>
<dbReference type="OrthoDB" id="9182445at2"/>
<dbReference type="Proteomes" id="UP000030588">
    <property type="component" value="Unassembled WGS sequence"/>
</dbReference>
<dbReference type="EMBL" id="JRUN01000008">
    <property type="protein sequence ID" value="KHD86263.1"/>
    <property type="molecule type" value="Genomic_DNA"/>
</dbReference>
<accession>A0A0A6VFQ0</accession>
<name>A0A0A6VFQ0_9BACI</name>
<dbReference type="Gene3D" id="3.90.1140.10">
    <property type="entry name" value="Cyclic phosphodiesterase"/>
    <property type="match status" value="1"/>
</dbReference>
<comment type="caution">
    <text evidence="1">The sequence shown here is derived from an EMBL/GenBank/DDBJ whole genome shotgun (WGS) entry which is preliminary data.</text>
</comment>
<gene>
    <name evidence="1" type="ORF">NG54_04425</name>
</gene>